<feature type="transmembrane region" description="Helical" evidence="1">
    <location>
        <begin position="99"/>
        <end position="121"/>
    </location>
</feature>
<evidence type="ECO:0000256" key="1">
    <source>
        <dbReference type="SAM" id="Phobius"/>
    </source>
</evidence>
<proteinExistence type="predicted"/>
<accession>A0A926VIG4</accession>
<reference evidence="2" key="2">
    <citation type="submission" date="2020-08" db="EMBL/GenBank/DDBJ databases">
        <authorList>
            <person name="Chen M."/>
            <person name="Teng W."/>
            <person name="Zhao L."/>
            <person name="Hu C."/>
            <person name="Zhou Y."/>
            <person name="Han B."/>
            <person name="Song L."/>
            <person name="Shu W."/>
        </authorList>
    </citation>
    <scope>NUCLEOTIDE SEQUENCE</scope>
    <source>
        <strain evidence="2">FACHB-1375</strain>
    </source>
</reference>
<sequence>MQNIFENAKKLMAMFLVTSLVVTTNIINFPDPAWAEVSTIINESSNNCNLSKSCIGEITTVNAESFTTNPTEQTNAIKIEEQKNGSNLSTVPEAVVDGLFLTAGIILGIILAPLIIVPLILATNDEKAEYTTDKTINDNSDSHNTTNYNCYAFSNCSSK</sequence>
<keyword evidence="1" id="KW-0472">Membrane</keyword>
<dbReference type="RefSeq" id="WP_190470740.1">
    <property type="nucleotide sequence ID" value="NZ_JACJPW010000082.1"/>
</dbReference>
<name>A0A926VIG4_9CYAN</name>
<organism evidence="2 3">
    <name type="scientific">Aerosakkonema funiforme FACHB-1375</name>
    <dbReference type="NCBI Taxonomy" id="2949571"/>
    <lineage>
        <taxon>Bacteria</taxon>
        <taxon>Bacillati</taxon>
        <taxon>Cyanobacteriota</taxon>
        <taxon>Cyanophyceae</taxon>
        <taxon>Oscillatoriophycideae</taxon>
        <taxon>Aerosakkonematales</taxon>
        <taxon>Aerosakkonemataceae</taxon>
        <taxon>Aerosakkonema</taxon>
    </lineage>
</organism>
<keyword evidence="1" id="KW-0812">Transmembrane</keyword>
<dbReference type="Proteomes" id="UP000641646">
    <property type="component" value="Unassembled WGS sequence"/>
</dbReference>
<protein>
    <submittedName>
        <fullName evidence="2">Uncharacterized protein</fullName>
    </submittedName>
</protein>
<evidence type="ECO:0000313" key="3">
    <source>
        <dbReference type="Proteomes" id="UP000641646"/>
    </source>
</evidence>
<reference evidence="2" key="1">
    <citation type="journal article" date="2015" name="ISME J.">
        <title>Draft Genome Sequence of Streptomyces incarnatus NRRL8089, which Produces the Nucleoside Antibiotic Sinefungin.</title>
        <authorList>
            <person name="Oshima K."/>
            <person name="Hattori M."/>
            <person name="Shimizu H."/>
            <person name="Fukuda K."/>
            <person name="Nemoto M."/>
            <person name="Inagaki K."/>
            <person name="Tamura T."/>
        </authorList>
    </citation>
    <scope>NUCLEOTIDE SEQUENCE</scope>
    <source>
        <strain evidence="2">FACHB-1375</strain>
    </source>
</reference>
<evidence type="ECO:0000313" key="2">
    <source>
        <dbReference type="EMBL" id="MBD2184414.1"/>
    </source>
</evidence>
<keyword evidence="1" id="KW-1133">Transmembrane helix</keyword>
<keyword evidence="3" id="KW-1185">Reference proteome</keyword>
<feature type="transmembrane region" description="Helical" evidence="1">
    <location>
        <begin position="12"/>
        <end position="29"/>
    </location>
</feature>
<dbReference type="AlphaFoldDB" id="A0A926VIG4"/>
<gene>
    <name evidence="2" type="ORF">H6G03_25660</name>
</gene>
<comment type="caution">
    <text evidence="2">The sequence shown here is derived from an EMBL/GenBank/DDBJ whole genome shotgun (WGS) entry which is preliminary data.</text>
</comment>
<dbReference type="EMBL" id="JACJPW010000082">
    <property type="protein sequence ID" value="MBD2184414.1"/>
    <property type="molecule type" value="Genomic_DNA"/>
</dbReference>